<name>A0AC34FQQ7_9BILA</name>
<reference evidence="2" key="1">
    <citation type="submission" date="2022-11" db="UniProtKB">
        <authorList>
            <consortium name="WormBaseParasite"/>
        </authorList>
    </citation>
    <scope>IDENTIFICATION</scope>
</reference>
<proteinExistence type="predicted"/>
<accession>A0AC34FQQ7</accession>
<evidence type="ECO:0000313" key="1">
    <source>
        <dbReference type="Proteomes" id="UP000887579"/>
    </source>
</evidence>
<dbReference type="Proteomes" id="UP000887579">
    <property type="component" value="Unplaced"/>
</dbReference>
<evidence type="ECO:0000313" key="2">
    <source>
        <dbReference type="WBParaSite" id="ES5_v2.g19676.t1"/>
    </source>
</evidence>
<protein>
    <submittedName>
        <fullName evidence="2">Heat shock protein 70</fullName>
    </submittedName>
</protein>
<dbReference type="WBParaSite" id="ES5_v2.g19676.t1">
    <property type="protein sequence ID" value="ES5_v2.g19676.t1"/>
    <property type="gene ID" value="ES5_v2.g19676"/>
</dbReference>
<organism evidence="1 2">
    <name type="scientific">Panagrolaimus sp. ES5</name>
    <dbReference type="NCBI Taxonomy" id="591445"/>
    <lineage>
        <taxon>Eukaryota</taxon>
        <taxon>Metazoa</taxon>
        <taxon>Ecdysozoa</taxon>
        <taxon>Nematoda</taxon>
        <taxon>Chromadorea</taxon>
        <taxon>Rhabditida</taxon>
        <taxon>Tylenchina</taxon>
        <taxon>Panagrolaimomorpha</taxon>
        <taxon>Panagrolaimoidea</taxon>
        <taxon>Panagrolaimidae</taxon>
        <taxon>Panagrolaimus</taxon>
    </lineage>
</organism>
<sequence length="463" mass="51890">MFPQIKFEEFKTEDFSNIALTYAINMAVILKKNQLFTVRVPTQLTQYSNLTVSKNDSTPSTTEYSNDQSFILPKKIQPNNAKINAVGIDLGTSRCCAAVNRRNGIETVALDYKGERLLPSFIAFDEAHIKCGQIVIDRLRHYSKSTIFDSKRIIGREFSDIEIDESWPFTVILDNDNKNVMLEVKTFDGRNQISPESASASLLKYIKQKVEEFQGQKSKHAVITVPAAFTEAQKMATLKAAKLAGFEKIALLPEPVAASFAYFINRPIPNNSKILLFDLGGGTLDVCIFKIQNNQIFIISNTGDSKLGGRDFDKILINYFLNIFNSKFCILLADGKKYKLMQECQKIKENLSNSANSCLDVEEFDASKEGELISISQKELQKMTTSLMNRIQNTIFSALQSSAYTPDQIDKVLQVGGGSRMPMIKNLLQNLFPKAEHCCEENPDEVVAIGAAYYAYTILDNSK</sequence>